<reference evidence="1 2" key="1">
    <citation type="submission" date="2019-12" db="EMBL/GenBank/DDBJ databases">
        <title>Bacillus toyonensis BV-17 genome.</title>
        <authorList>
            <person name="Chen J."/>
        </authorList>
    </citation>
    <scope>NUCLEOTIDE SEQUENCE [LARGE SCALE GENOMIC DNA]</scope>
    <source>
        <strain evidence="1 2">BV-17</strain>
    </source>
</reference>
<accession>A0ABX6G2A1</accession>
<proteinExistence type="predicted"/>
<dbReference type="Proteomes" id="UP000440820">
    <property type="component" value="Chromosome"/>
</dbReference>
<dbReference type="EMBL" id="CP047044">
    <property type="protein sequence ID" value="QHA15991.1"/>
    <property type="molecule type" value="Genomic_DNA"/>
</dbReference>
<evidence type="ECO:0000313" key="1">
    <source>
        <dbReference type="EMBL" id="QHA15991.1"/>
    </source>
</evidence>
<dbReference type="Pfam" id="PF10903">
    <property type="entry name" value="DUF2691"/>
    <property type="match status" value="1"/>
</dbReference>
<dbReference type="InterPro" id="IPR020216">
    <property type="entry name" value="Uncharacterised_YncE"/>
</dbReference>
<protein>
    <submittedName>
        <fullName evidence="1">DUF2691 family protein</fullName>
    </submittedName>
</protein>
<gene>
    <name evidence="1" type="ORF">GPA05_02825</name>
</gene>
<name>A0ABX6G2A1_9BACI</name>
<keyword evidence="2" id="KW-1185">Reference proteome</keyword>
<sequence>MNRGISFEIPTKKYSGKSLADILHPIPCDIYKWHIGYEEIHIDGNAGSCEPFFGDNETIDGNELKRLVNGETYLAIFAELKAFPKNAIVSEIATYNDFVSSECEIIVLMYDCYYIEIYCKDTKLIENICDYVKQQGYTDIEYKDENDPRTGMYVW</sequence>
<evidence type="ECO:0000313" key="2">
    <source>
        <dbReference type="Proteomes" id="UP000440820"/>
    </source>
</evidence>
<organism evidence="1 2">
    <name type="scientific">Bacillus toyonensis</name>
    <dbReference type="NCBI Taxonomy" id="155322"/>
    <lineage>
        <taxon>Bacteria</taxon>
        <taxon>Bacillati</taxon>
        <taxon>Bacillota</taxon>
        <taxon>Bacilli</taxon>
        <taxon>Bacillales</taxon>
        <taxon>Bacillaceae</taxon>
        <taxon>Bacillus</taxon>
        <taxon>Bacillus cereus group</taxon>
    </lineage>
</organism>
<dbReference type="RefSeq" id="WP_327914784.1">
    <property type="nucleotide sequence ID" value="NZ_JARMKU010000004.1"/>
</dbReference>